<dbReference type="Gramene" id="TVU37219">
    <property type="protein sequence ID" value="TVU37219"/>
    <property type="gene ID" value="EJB05_10522"/>
</dbReference>
<proteinExistence type="predicted"/>
<feature type="non-terminal residue" evidence="1">
    <location>
        <position position="1"/>
    </location>
</feature>
<dbReference type="AlphaFoldDB" id="A0A5J9VLU3"/>
<evidence type="ECO:0000313" key="1">
    <source>
        <dbReference type="EMBL" id="TVU37219.1"/>
    </source>
</evidence>
<dbReference type="EMBL" id="RWGY01000007">
    <property type="protein sequence ID" value="TVU37219.1"/>
    <property type="molecule type" value="Genomic_DNA"/>
</dbReference>
<gene>
    <name evidence="1" type="ORF">EJB05_10522</name>
</gene>
<evidence type="ECO:0000313" key="2">
    <source>
        <dbReference type="Proteomes" id="UP000324897"/>
    </source>
</evidence>
<organism evidence="1 2">
    <name type="scientific">Eragrostis curvula</name>
    <name type="common">weeping love grass</name>
    <dbReference type="NCBI Taxonomy" id="38414"/>
    <lineage>
        <taxon>Eukaryota</taxon>
        <taxon>Viridiplantae</taxon>
        <taxon>Streptophyta</taxon>
        <taxon>Embryophyta</taxon>
        <taxon>Tracheophyta</taxon>
        <taxon>Spermatophyta</taxon>
        <taxon>Magnoliopsida</taxon>
        <taxon>Liliopsida</taxon>
        <taxon>Poales</taxon>
        <taxon>Poaceae</taxon>
        <taxon>PACMAD clade</taxon>
        <taxon>Chloridoideae</taxon>
        <taxon>Eragrostideae</taxon>
        <taxon>Eragrostidinae</taxon>
        <taxon>Eragrostis</taxon>
    </lineage>
</organism>
<reference evidence="1 2" key="1">
    <citation type="journal article" date="2019" name="Sci. Rep.">
        <title>A high-quality genome of Eragrostis curvula grass provides insights into Poaceae evolution and supports new strategies to enhance forage quality.</title>
        <authorList>
            <person name="Carballo J."/>
            <person name="Santos B.A.C.M."/>
            <person name="Zappacosta D."/>
            <person name="Garbus I."/>
            <person name="Selva J.P."/>
            <person name="Gallo C.A."/>
            <person name="Diaz A."/>
            <person name="Albertini E."/>
            <person name="Caccamo M."/>
            <person name="Echenique V."/>
        </authorList>
    </citation>
    <scope>NUCLEOTIDE SEQUENCE [LARGE SCALE GENOMIC DNA]</scope>
    <source>
        <strain evidence="2">cv. Victoria</strain>
        <tissue evidence="1">Leaf</tissue>
    </source>
</reference>
<keyword evidence="2" id="KW-1185">Reference proteome</keyword>
<protein>
    <submittedName>
        <fullName evidence="1">Uncharacterized protein</fullName>
    </submittedName>
</protein>
<comment type="caution">
    <text evidence="1">The sequence shown here is derived from an EMBL/GenBank/DDBJ whole genome shotgun (WGS) entry which is preliminary data.</text>
</comment>
<name>A0A5J9VLU3_9POAL</name>
<accession>A0A5J9VLU3</accession>
<dbReference type="Proteomes" id="UP000324897">
    <property type="component" value="Chromosome 4"/>
</dbReference>
<sequence>MRVSGMVLDPAGAICQSNRLAASSRMQIVCPRCLDNFNFMTSAKTPASNISSSTGNSSIFLLCLFAGYLGIHSARLEAAS</sequence>